<dbReference type="OrthoDB" id="10465504at2759"/>
<protein>
    <submittedName>
        <fullName evidence="2">Uncharacterized protein</fullName>
    </submittedName>
</protein>
<sequence>MAKGPLSRGSTQVARKSARGKSPSHSLAVTDTSTASNTVPRHSVTGRPPTRPPSQLSSATSVRVPPEAAPSPGARGGEVSDSCYRNIVELFAKRYIITFDKDRLALEGAYASGSTFSCRYISGPRSPLPHFLVGCNTGTLQGHLSIIQTLSSFSHWIVFAPPAETASNATIDVLQLPDTSYFVTLNFNTIFEGTWLSVDMVFLLKENVRLTGRQDMLRVLWSPFVVTAHQITLRTQ</sequence>
<dbReference type="AlphaFoldDB" id="A0A9P6H7E6"/>
<feature type="region of interest" description="Disordered" evidence="1">
    <location>
        <begin position="1"/>
        <end position="79"/>
    </location>
</feature>
<gene>
    <name evidence="2" type="ORF">BJ322DRAFT_448876</name>
</gene>
<evidence type="ECO:0000313" key="2">
    <source>
        <dbReference type="EMBL" id="KAF9779215.1"/>
    </source>
</evidence>
<comment type="caution">
    <text evidence="2">The sequence shown here is derived from an EMBL/GenBank/DDBJ whole genome shotgun (WGS) entry which is preliminary data.</text>
</comment>
<dbReference type="InterPro" id="IPR032710">
    <property type="entry name" value="NTF2-like_dom_sf"/>
</dbReference>
<keyword evidence="3" id="KW-1185">Reference proteome</keyword>
<organism evidence="2 3">
    <name type="scientific">Thelephora terrestris</name>
    <dbReference type="NCBI Taxonomy" id="56493"/>
    <lineage>
        <taxon>Eukaryota</taxon>
        <taxon>Fungi</taxon>
        <taxon>Dikarya</taxon>
        <taxon>Basidiomycota</taxon>
        <taxon>Agaricomycotina</taxon>
        <taxon>Agaricomycetes</taxon>
        <taxon>Thelephorales</taxon>
        <taxon>Thelephoraceae</taxon>
        <taxon>Thelephora</taxon>
    </lineage>
</organism>
<dbReference type="EMBL" id="WIUZ02000020">
    <property type="protein sequence ID" value="KAF9779215.1"/>
    <property type="molecule type" value="Genomic_DNA"/>
</dbReference>
<reference evidence="2" key="2">
    <citation type="submission" date="2020-11" db="EMBL/GenBank/DDBJ databases">
        <authorList>
            <consortium name="DOE Joint Genome Institute"/>
            <person name="Kuo A."/>
            <person name="Miyauchi S."/>
            <person name="Kiss E."/>
            <person name="Drula E."/>
            <person name="Kohler A."/>
            <person name="Sanchez-Garcia M."/>
            <person name="Andreopoulos B."/>
            <person name="Barry K.W."/>
            <person name="Bonito G."/>
            <person name="Buee M."/>
            <person name="Carver A."/>
            <person name="Chen C."/>
            <person name="Cichocki N."/>
            <person name="Clum A."/>
            <person name="Culley D."/>
            <person name="Crous P.W."/>
            <person name="Fauchery L."/>
            <person name="Girlanda M."/>
            <person name="Hayes R."/>
            <person name="Keri Z."/>
            <person name="Labutti K."/>
            <person name="Lipzen A."/>
            <person name="Lombard V."/>
            <person name="Magnuson J."/>
            <person name="Maillard F."/>
            <person name="Morin E."/>
            <person name="Murat C."/>
            <person name="Nolan M."/>
            <person name="Ohm R."/>
            <person name="Pangilinan J."/>
            <person name="Pereira M."/>
            <person name="Perotto S."/>
            <person name="Peter M."/>
            <person name="Riley R."/>
            <person name="Sitrit Y."/>
            <person name="Stielow B."/>
            <person name="Szollosi G."/>
            <person name="Zifcakova L."/>
            <person name="Stursova M."/>
            <person name="Spatafora J.W."/>
            <person name="Tedersoo L."/>
            <person name="Vaario L.-M."/>
            <person name="Yamada A."/>
            <person name="Yan M."/>
            <person name="Wang P."/>
            <person name="Xu J."/>
            <person name="Bruns T."/>
            <person name="Baldrian P."/>
            <person name="Vilgalys R."/>
            <person name="Henrissat B."/>
            <person name="Grigoriev I.V."/>
            <person name="Hibbett D."/>
            <person name="Nagy L.G."/>
            <person name="Martin F.M."/>
        </authorList>
    </citation>
    <scope>NUCLEOTIDE SEQUENCE</scope>
    <source>
        <strain evidence="2">UH-Tt-Lm1</strain>
    </source>
</reference>
<proteinExistence type="predicted"/>
<reference evidence="2" key="1">
    <citation type="journal article" date="2020" name="Nat. Commun.">
        <title>Large-scale genome sequencing of mycorrhizal fungi provides insights into the early evolution of symbiotic traits.</title>
        <authorList>
            <person name="Miyauchi S."/>
            <person name="Kiss E."/>
            <person name="Kuo A."/>
            <person name="Drula E."/>
            <person name="Kohler A."/>
            <person name="Sanchez-Garcia M."/>
            <person name="Morin E."/>
            <person name="Andreopoulos B."/>
            <person name="Barry K.W."/>
            <person name="Bonito G."/>
            <person name="Buee M."/>
            <person name="Carver A."/>
            <person name="Chen C."/>
            <person name="Cichocki N."/>
            <person name="Clum A."/>
            <person name="Culley D."/>
            <person name="Crous P.W."/>
            <person name="Fauchery L."/>
            <person name="Girlanda M."/>
            <person name="Hayes R.D."/>
            <person name="Keri Z."/>
            <person name="LaButti K."/>
            <person name="Lipzen A."/>
            <person name="Lombard V."/>
            <person name="Magnuson J."/>
            <person name="Maillard F."/>
            <person name="Murat C."/>
            <person name="Nolan M."/>
            <person name="Ohm R.A."/>
            <person name="Pangilinan J."/>
            <person name="Pereira M.F."/>
            <person name="Perotto S."/>
            <person name="Peter M."/>
            <person name="Pfister S."/>
            <person name="Riley R."/>
            <person name="Sitrit Y."/>
            <person name="Stielow J.B."/>
            <person name="Szollosi G."/>
            <person name="Zifcakova L."/>
            <person name="Stursova M."/>
            <person name="Spatafora J.W."/>
            <person name="Tedersoo L."/>
            <person name="Vaario L.M."/>
            <person name="Yamada A."/>
            <person name="Yan M."/>
            <person name="Wang P."/>
            <person name="Xu J."/>
            <person name="Bruns T."/>
            <person name="Baldrian P."/>
            <person name="Vilgalys R."/>
            <person name="Dunand C."/>
            <person name="Henrissat B."/>
            <person name="Grigoriev I.V."/>
            <person name="Hibbett D."/>
            <person name="Nagy L.G."/>
            <person name="Martin F.M."/>
        </authorList>
    </citation>
    <scope>NUCLEOTIDE SEQUENCE</scope>
    <source>
        <strain evidence="2">UH-Tt-Lm1</strain>
    </source>
</reference>
<dbReference type="SUPFAM" id="SSF54427">
    <property type="entry name" value="NTF2-like"/>
    <property type="match status" value="1"/>
</dbReference>
<evidence type="ECO:0000256" key="1">
    <source>
        <dbReference type="SAM" id="MobiDB-lite"/>
    </source>
</evidence>
<name>A0A9P6H7E6_9AGAM</name>
<evidence type="ECO:0000313" key="3">
    <source>
        <dbReference type="Proteomes" id="UP000736335"/>
    </source>
</evidence>
<feature type="compositionally biased region" description="Polar residues" evidence="1">
    <location>
        <begin position="23"/>
        <end position="40"/>
    </location>
</feature>
<dbReference type="Proteomes" id="UP000736335">
    <property type="component" value="Unassembled WGS sequence"/>
</dbReference>
<accession>A0A9P6H7E6</accession>